<evidence type="ECO:0000313" key="3">
    <source>
        <dbReference type="Proteomes" id="UP000199197"/>
    </source>
</evidence>
<dbReference type="EMBL" id="CZVW01000019">
    <property type="protein sequence ID" value="CUT03891.1"/>
    <property type="molecule type" value="Genomic_DNA"/>
</dbReference>
<dbReference type="Proteomes" id="UP000199197">
    <property type="component" value="Unassembled WGS sequence"/>
</dbReference>
<evidence type="ECO:0008006" key="4">
    <source>
        <dbReference type="Google" id="ProtNLM"/>
    </source>
</evidence>
<dbReference type="Gene3D" id="2.40.160.60">
    <property type="entry name" value="Outer membrane protein transport protein (OMPP1/FadL/TodX)"/>
    <property type="match status" value="1"/>
</dbReference>
<dbReference type="SUPFAM" id="SSF56935">
    <property type="entry name" value="Porins"/>
    <property type="match status" value="1"/>
</dbReference>
<keyword evidence="3" id="KW-1185">Reference proteome</keyword>
<reference evidence="3" key="1">
    <citation type="submission" date="2015-11" db="EMBL/GenBank/DDBJ databases">
        <authorList>
            <person name="Varghese N."/>
        </authorList>
    </citation>
    <scope>NUCLEOTIDE SEQUENCE [LARGE SCALE GENOMIC DNA]</scope>
    <source>
        <strain evidence="3">JGI-23</strain>
    </source>
</reference>
<feature type="chain" id="PRO_5006016401" description="Transglutaminase-like superfamily protein" evidence="1">
    <location>
        <begin position="30"/>
        <end position="662"/>
    </location>
</feature>
<proteinExistence type="predicted"/>
<feature type="signal peptide" evidence="1">
    <location>
        <begin position="1"/>
        <end position="29"/>
    </location>
</feature>
<evidence type="ECO:0000313" key="2">
    <source>
        <dbReference type="EMBL" id="CUT03891.1"/>
    </source>
</evidence>
<accession>A0A0N7MYC9</accession>
<evidence type="ECO:0000256" key="1">
    <source>
        <dbReference type="SAM" id="SignalP"/>
    </source>
</evidence>
<keyword evidence="1" id="KW-0732">Signal</keyword>
<dbReference type="Gene3D" id="3.10.620.30">
    <property type="match status" value="1"/>
</dbReference>
<name>A0A0N7MYC9_9BACT</name>
<protein>
    <recommendedName>
        <fullName evidence="4">Transglutaminase-like superfamily protein</fullName>
    </recommendedName>
</protein>
<dbReference type="AlphaFoldDB" id="A0A0N7MYC9"/>
<organism evidence="2 3">
    <name type="scientific">Candidatus Chryseopegocella kryptomonas</name>
    <dbReference type="NCBI Taxonomy" id="1633643"/>
    <lineage>
        <taxon>Bacteria</taxon>
        <taxon>Pseudomonadati</taxon>
        <taxon>Candidatus Kryptoniota</taxon>
        <taxon>Candidatus Chryseopegocella</taxon>
    </lineage>
</organism>
<gene>
    <name evidence="2" type="ORF">JGI23_01578</name>
</gene>
<sequence>MKLRLLVFLTAFNLVKILAQNLTSPQATAMSGFSVFTNSALSFVLNPAGLTKIYDWNIGLTGYYQSNAGTKMLSFGIAKRISENQSVAFMYSPGSKIELLFPSNITIKSGDLILNVEFDKKIDFSSNYGLGWALRLNDKLKIGISSNYINQTFSETRYNIQPTDSLPHISIGTLEYKSAILRTKLALLYEIDKKLTLGVSFENFDMKLNDEIPNEFKEYKLKNEPKVKLSSGLKTENFKLGFEISSQTELLTGFEFVPVENLFLRSGFYTNLKNFSTFSIGAGFKTGMFQFDIAYFKNLSKIWNDNKLTQDEFAQNPIKDVEFNPFIKDRLSLSVSIDGAGWYEKSLRIKEVEIEDEIFPHLIGQFEKRKIGYIEVENISRKKINAKVDFELSSYIDIEAEPDEFSIKPGETKRIAILVSPGAGKFENPERSKVDIKLKIIATKQIPDEVKKFKISLRGKNDWNGKVEDLIFFVKFDSPEITSFARKVIWEKKDTIEKVEPILKKFYQAKFLFDELSKQIIYVSDPSLSIDKVQYPDETLKLHTGDCDDLVVLYASLLGSVGIDVAFVDVKAMRKSDESHVYILFDSGIEPKFANLITENEKKYVVLKNKHGLETVWIPIETTLVRDGFEKAWEIGADEFFNDFEVNLGYAKGKARIILIQK</sequence>